<evidence type="ECO:0000256" key="1">
    <source>
        <dbReference type="SAM" id="Coils"/>
    </source>
</evidence>
<reference evidence="2 3" key="1">
    <citation type="submission" date="2023-03" db="EMBL/GenBank/DDBJ databases">
        <title>WGS of Gossypium arboreum.</title>
        <authorList>
            <person name="Yu D."/>
        </authorList>
    </citation>
    <scope>NUCLEOTIDE SEQUENCE [LARGE SCALE GENOMIC DNA]</scope>
    <source>
        <tissue evidence="2">Leaf</tissue>
    </source>
</reference>
<proteinExistence type="predicted"/>
<dbReference type="Proteomes" id="UP001358586">
    <property type="component" value="Chromosome 3"/>
</dbReference>
<feature type="coiled-coil region" evidence="1">
    <location>
        <begin position="42"/>
        <end position="76"/>
    </location>
</feature>
<dbReference type="EMBL" id="JARKNE010000003">
    <property type="protein sequence ID" value="KAK5838992.1"/>
    <property type="molecule type" value="Genomic_DNA"/>
</dbReference>
<evidence type="ECO:0000313" key="3">
    <source>
        <dbReference type="Proteomes" id="UP001358586"/>
    </source>
</evidence>
<organism evidence="2 3">
    <name type="scientific">Gossypium arboreum</name>
    <name type="common">Tree cotton</name>
    <name type="synonym">Gossypium nanking</name>
    <dbReference type="NCBI Taxonomy" id="29729"/>
    <lineage>
        <taxon>Eukaryota</taxon>
        <taxon>Viridiplantae</taxon>
        <taxon>Streptophyta</taxon>
        <taxon>Embryophyta</taxon>
        <taxon>Tracheophyta</taxon>
        <taxon>Spermatophyta</taxon>
        <taxon>Magnoliopsida</taxon>
        <taxon>eudicotyledons</taxon>
        <taxon>Gunneridae</taxon>
        <taxon>Pentapetalae</taxon>
        <taxon>rosids</taxon>
        <taxon>malvids</taxon>
        <taxon>Malvales</taxon>
        <taxon>Malvaceae</taxon>
        <taxon>Malvoideae</taxon>
        <taxon>Gossypium</taxon>
    </lineage>
</organism>
<comment type="caution">
    <text evidence="2">The sequence shown here is derived from an EMBL/GenBank/DDBJ whole genome shotgun (WGS) entry which is preliminary data.</text>
</comment>
<gene>
    <name evidence="2" type="ORF">PVK06_007743</name>
</gene>
<name>A0ABR0QI65_GOSAR</name>
<protein>
    <submittedName>
        <fullName evidence="2">Uncharacterized protein</fullName>
    </submittedName>
</protein>
<keyword evidence="3" id="KW-1185">Reference proteome</keyword>
<sequence length="85" mass="9616">MAFRGGNVVKNISDGEVERREIGRNKGIRAITIPIMAGDGVSTRLQKEVSALQQDMSKMQEELARLEAKMDTKFLEFKEEFRGDL</sequence>
<keyword evidence="1" id="KW-0175">Coiled coil</keyword>
<evidence type="ECO:0000313" key="2">
    <source>
        <dbReference type="EMBL" id="KAK5838992.1"/>
    </source>
</evidence>
<accession>A0ABR0QI65</accession>